<dbReference type="Gene3D" id="3.90.1150.10">
    <property type="entry name" value="Aspartate Aminotransferase, domain 1"/>
    <property type="match status" value="1"/>
</dbReference>
<dbReference type="SUPFAM" id="SSF53383">
    <property type="entry name" value="PLP-dependent transferases"/>
    <property type="match status" value="1"/>
</dbReference>
<protein>
    <recommendedName>
        <fullName evidence="2">Aromatic amino acid beta-eliminating lyase/threonine aldolase domain-containing protein</fullName>
    </recommendedName>
</protein>
<name>X1JHV6_9ZZZZ</name>
<dbReference type="GO" id="GO:0006545">
    <property type="term" value="P:glycine biosynthetic process"/>
    <property type="evidence" value="ECO:0007669"/>
    <property type="project" value="TreeGrafter"/>
</dbReference>
<evidence type="ECO:0008006" key="2">
    <source>
        <dbReference type="Google" id="ProtNLM"/>
    </source>
</evidence>
<dbReference type="PANTHER" id="PTHR48097:SF9">
    <property type="entry name" value="L-THREONINE ALDOLASE"/>
    <property type="match status" value="1"/>
</dbReference>
<comment type="caution">
    <text evidence="1">The sequence shown here is derived from an EMBL/GenBank/DDBJ whole genome shotgun (WGS) entry which is preliminary data.</text>
</comment>
<organism evidence="1">
    <name type="scientific">marine sediment metagenome</name>
    <dbReference type="NCBI Taxonomy" id="412755"/>
    <lineage>
        <taxon>unclassified sequences</taxon>
        <taxon>metagenomes</taxon>
        <taxon>ecological metagenomes</taxon>
    </lineage>
</organism>
<dbReference type="GO" id="GO:0008732">
    <property type="term" value="F:L-allo-threonine aldolase activity"/>
    <property type="evidence" value="ECO:0007669"/>
    <property type="project" value="TreeGrafter"/>
</dbReference>
<dbReference type="InterPro" id="IPR015422">
    <property type="entry name" value="PyrdxlP-dep_Trfase_small"/>
</dbReference>
<dbReference type="GO" id="GO:0005829">
    <property type="term" value="C:cytosol"/>
    <property type="evidence" value="ECO:0007669"/>
    <property type="project" value="TreeGrafter"/>
</dbReference>
<reference evidence="1" key="1">
    <citation type="journal article" date="2014" name="Front. Microbiol.">
        <title>High frequency of phylogenetically diverse reductive dehalogenase-homologous genes in deep subseafloor sedimentary metagenomes.</title>
        <authorList>
            <person name="Kawai M."/>
            <person name="Futagami T."/>
            <person name="Toyoda A."/>
            <person name="Takaki Y."/>
            <person name="Nishi S."/>
            <person name="Hori S."/>
            <person name="Arai W."/>
            <person name="Tsubouchi T."/>
            <person name="Morono Y."/>
            <person name="Uchiyama I."/>
            <person name="Ito T."/>
            <person name="Fujiyama A."/>
            <person name="Inagaki F."/>
            <person name="Takami H."/>
        </authorList>
    </citation>
    <scope>NUCLEOTIDE SEQUENCE</scope>
    <source>
        <strain evidence="1">Expedition CK06-06</strain>
    </source>
</reference>
<dbReference type="EMBL" id="BARU01034938">
    <property type="protein sequence ID" value="GAH69328.1"/>
    <property type="molecule type" value="Genomic_DNA"/>
</dbReference>
<dbReference type="InterPro" id="IPR015424">
    <property type="entry name" value="PyrdxlP-dep_Trfase"/>
</dbReference>
<sequence length="79" mass="9054">AKGLVELGMDVELESVQTNMVYFNIPPSLIEANEFSEKINSIEGIRMKPPQKNKIRLVTHYGIEKEDVEYFLSKVKDVI</sequence>
<proteinExistence type="predicted"/>
<feature type="non-terminal residue" evidence="1">
    <location>
        <position position="1"/>
    </location>
</feature>
<dbReference type="GO" id="GO:0006567">
    <property type="term" value="P:L-threonine catabolic process"/>
    <property type="evidence" value="ECO:0007669"/>
    <property type="project" value="TreeGrafter"/>
</dbReference>
<dbReference type="PANTHER" id="PTHR48097">
    <property type="entry name" value="L-THREONINE ALDOLASE-RELATED"/>
    <property type="match status" value="1"/>
</dbReference>
<evidence type="ECO:0000313" key="1">
    <source>
        <dbReference type="EMBL" id="GAH69328.1"/>
    </source>
</evidence>
<gene>
    <name evidence="1" type="ORF">S03H2_54765</name>
</gene>
<dbReference type="AlphaFoldDB" id="X1JHV6"/>
<accession>X1JHV6</accession>